<evidence type="ECO:0000256" key="5">
    <source>
        <dbReference type="RuleBase" id="RU362066"/>
    </source>
</evidence>
<name>A0A1H9VKJ8_9BACI</name>
<evidence type="ECO:0000259" key="7">
    <source>
        <dbReference type="Pfam" id="PF07195"/>
    </source>
</evidence>
<dbReference type="PANTHER" id="PTHR30288">
    <property type="entry name" value="FLAGELLAR CAP/ASSEMBLY PROTEIN FLID"/>
    <property type="match status" value="1"/>
</dbReference>
<dbReference type="InterPro" id="IPR003481">
    <property type="entry name" value="FliD_N"/>
</dbReference>
<dbReference type="EMBL" id="FOGV01000021">
    <property type="protein sequence ID" value="SES22112.1"/>
    <property type="molecule type" value="Genomic_DNA"/>
</dbReference>
<dbReference type="GO" id="GO:0009421">
    <property type="term" value="C:bacterial-type flagellum filament cap"/>
    <property type="evidence" value="ECO:0007669"/>
    <property type="project" value="InterPro"/>
</dbReference>
<comment type="similarity">
    <text evidence="1 5">Belongs to the FliD family.</text>
</comment>
<evidence type="ECO:0000256" key="1">
    <source>
        <dbReference type="ARBA" id="ARBA00009764"/>
    </source>
</evidence>
<keyword evidence="4 5" id="KW-0975">Bacterial flagellum</keyword>
<dbReference type="Pfam" id="PF07195">
    <property type="entry name" value="FliD_C"/>
    <property type="match status" value="1"/>
</dbReference>
<organism evidence="8 9">
    <name type="scientific">Salisediminibacterium halotolerans</name>
    <dbReference type="NCBI Taxonomy" id="517425"/>
    <lineage>
        <taxon>Bacteria</taxon>
        <taxon>Bacillati</taxon>
        <taxon>Bacillota</taxon>
        <taxon>Bacilli</taxon>
        <taxon>Bacillales</taxon>
        <taxon>Bacillaceae</taxon>
        <taxon>Salisediminibacterium</taxon>
    </lineage>
</organism>
<gene>
    <name evidence="8" type="ORF">SAMN05444126_12137</name>
</gene>
<comment type="subunit">
    <text evidence="2 5">Homopentamer.</text>
</comment>
<dbReference type="Proteomes" id="UP000199318">
    <property type="component" value="Unassembled WGS sequence"/>
</dbReference>
<dbReference type="RefSeq" id="WP_093073872.1">
    <property type="nucleotide sequence ID" value="NZ_FOGV01000021.1"/>
</dbReference>
<evidence type="ECO:0000256" key="4">
    <source>
        <dbReference type="ARBA" id="ARBA00023143"/>
    </source>
</evidence>
<feature type="coiled-coil region" evidence="5">
    <location>
        <begin position="27"/>
        <end position="57"/>
    </location>
</feature>
<dbReference type="STRING" id="1464123.SAMN05444126_12137"/>
<keyword evidence="8" id="KW-0282">Flagellum</keyword>
<evidence type="ECO:0000259" key="6">
    <source>
        <dbReference type="Pfam" id="PF02465"/>
    </source>
</evidence>
<dbReference type="AlphaFoldDB" id="A0A1H9VKJ8"/>
<dbReference type="GO" id="GO:0005576">
    <property type="term" value="C:extracellular region"/>
    <property type="evidence" value="ECO:0007669"/>
    <property type="project" value="UniProtKB-SubCell"/>
</dbReference>
<dbReference type="Pfam" id="PF02465">
    <property type="entry name" value="FliD_N"/>
    <property type="match status" value="1"/>
</dbReference>
<feature type="domain" description="Flagellar hook-associated protein 2 C-terminal" evidence="7">
    <location>
        <begin position="323"/>
        <end position="586"/>
    </location>
</feature>
<reference evidence="9" key="1">
    <citation type="submission" date="2016-10" db="EMBL/GenBank/DDBJ databases">
        <authorList>
            <person name="de Groot N.N."/>
        </authorList>
    </citation>
    <scope>NUCLEOTIDE SEQUENCE [LARGE SCALE GENOMIC DNA]</scope>
    <source>
        <strain evidence="9">10nlg</strain>
    </source>
</reference>
<accession>A0A1H9VKJ8</accession>
<dbReference type="GO" id="GO:0009424">
    <property type="term" value="C:bacterial-type flagellum hook"/>
    <property type="evidence" value="ECO:0007669"/>
    <property type="project" value="UniProtKB-UniRule"/>
</dbReference>
<dbReference type="GO" id="GO:0007155">
    <property type="term" value="P:cell adhesion"/>
    <property type="evidence" value="ECO:0007669"/>
    <property type="project" value="InterPro"/>
</dbReference>
<comment type="caution">
    <text evidence="8">The sequence shown here is derived from an EMBL/GenBank/DDBJ whole genome shotgun (WGS) entry which is preliminary data.</text>
</comment>
<keyword evidence="9" id="KW-1185">Reference proteome</keyword>
<evidence type="ECO:0000313" key="8">
    <source>
        <dbReference type="EMBL" id="SES22112.1"/>
    </source>
</evidence>
<proteinExistence type="inferred from homology"/>
<keyword evidence="3 5" id="KW-0175">Coiled coil</keyword>
<sequence>MRMTGFATGMDINQMVKDLMQAERMPVQRMEQNKIEMERKMDEFRDVNRKLDQFRQNTFDGIYRRSNMLQREASSTNESLVTASAQSSSQAGSFTIDEVTRLASAATAASETAIVAADGTKAAQNASLADLFGEEEGMRRGTLTAEVHQASSGDNAVRLNTALPTADGTLDTDAAALRVVVDGQAVQFGEDFTLSEDGTELLFHEAFSSAASVEVTSAVTDETGGDTFFVSDLTAAHETGAVTDTFIFSGEETIAGAVDALNRSETGVNVFFDEQSSRISVQRDETGRFNGEDGAPELTFDTGIGGAGLFGSAFHLTDSGASGSNAAFTVNGLETYRTSNEFTINDVTMTLHETFDAGSVTIGTTVNTDGVFETIMDFVAEYNEIVEHVNDKLGEDYYRDYAPLTDDQRAEMTEREIDLWEERSESGLLRGDRTLRSGMTSMRTDFYTPIAAENAEGFTHLAQIGIATTNDYTQGGKLEVDEEALKAAIDEDSEAIFQLFTADGDSYGEKGIARRLRDSADQMIESISLQAGGMRGRNMNHQFTLGRGIERMDNRISNFERRMEQVEDRYWSQFNAMEAAVNRANQQADTLFSFIY</sequence>
<keyword evidence="5" id="KW-0964">Secreted</keyword>
<feature type="domain" description="Flagellar hook-associated protein 2 N-terminal" evidence="6">
    <location>
        <begin position="8"/>
        <end position="105"/>
    </location>
</feature>
<evidence type="ECO:0000256" key="2">
    <source>
        <dbReference type="ARBA" id="ARBA00011255"/>
    </source>
</evidence>
<evidence type="ECO:0000313" key="9">
    <source>
        <dbReference type="Proteomes" id="UP000199318"/>
    </source>
</evidence>
<comment type="function">
    <text evidence="5">Required for morphogenesis and for the elongation of the flagellar filament by facilitating polymerization of the flagellin monomers at the tip of growing filament. Forms a capping structure, which prevents flagellin subunits (transported through the central channel of the flagellum) from leaking out without polymerization at the distal end.</text>
</comment>
<comment type="subcellular location">
    <subcellularLocation>
        <location evidence="5">Secreted</location>
    </subcellularLocation>
    <subcellularLocation>
        <location evidence="5">Bacterial flagellum</location>
    </subcellularLocation>
</comment>
<evidence type="ECO:0000256" key="3">
    <source>
        <dbReference type="ARBA" id="ARBA00023054"/>
    </source>
</evidence>
<dbReference type="InterPro" id="IPR040026">
    <property type="entry name" value="FliD"/>
</dbReference>
<protein>
    <recommendedName>
        <fullName evidence="5">Flagellar hook-associated protein 2</fullName>
        <shortName evidence="5">HAP2</shortName>
    </recommendedName>
    <alternativeName>
        <fullName evidence="5">Flagellar cap protein</fullName>
    </alternativeName>
</protein>
<dbReference type="PANTHER" id="PTHR30288:SF0">
    <property type="entry name" value="FLAGELLAR HOOK-ASSOCIATED PROTEIN 2"/>
    <property type="match status" value="1"/>
</dbReference>
<keyword evidence="8" id="KW-0966">Cell projection</keyword>
<dbReference type="InterPro" id="IPR010809">
    <property type="entry name" value="FliD_C"/>
</dbReference>
<keyword evidence="8" id="KW-0969">Cilium</keyword>
<dbReference type="GO" id="GO:0071973">
    <property type="term" value="P:bacterial-type flagellum-dependent cell motility"/>
    <property type="evidence" value="ECO:0007669"/>
    <property type="project" value="TreeGrafter"/>
</dbReference>